<dbReference type="GO" id="GO:0009887">
    <property type="term" value="P:animal organ morphogenesis"/>
    <property type="evidence" value="ECO:0007669"/>
    <property type="project" value="UniProtKB-ARBA"/>
</dbReference>
<feature type="region of interest" description="Disordered" evidence="10">
    <location>
        <begin position="454"/>
        <end position="521"/>
    </location>
</feature>
<feature type="region of interest" description="Disordered" evidence="10">
    <location>
        <begin position="978"/>
        <end position="1015"/>
    </location>
</feature>
<dbReference type="Gene3D" id="2.30.29.30">
    <property type="entry name" value="Pleckstrin-homology domain (PH domain)/Phosphotyrosine-binding domain (PTB)"/>
    <property type="match status" value="1"/>
</dbReference>
<dbReference type="GO" id="GO:0005198">
    <property type="term" value="F:structural molecule activity"/>
    <property type="evidence" value="ECO:0007669"/>
    <property type="project" value="InterPro"/>
</dbReference>
<dbReference type="GO" id="GO:0048731">
    <property type="term" value="P:system development"/>
    <property type="evidence" value="ECO:0007669"/>
    <property type="project" value="UniProtKB-ARBA"/>
</dbReference>
<feature type="region of interest" description="Disordered" evidence="10">
    <location>
        <begin position="547"/>
        <end position="586"/>
    </location>
</feature>
<dbReference type="FunFam" id="1.20.80.10:FF:000001">
    <property type="entry name" value="Erythrocyte membrane protein band 4.1"/>
    <property type="match status" value="1"/>
</dbReference>
<feature type="domain" description="FERM" evidence="11">
    <location>
        <begin position="47"/>
        <end position="328"/>
    </location>
</feature>
<dbReference type="InterPro" id="IPR008379">
    <property type="entry name" value="Band_4.1_C"/>
</dbReference>
<evidence type="ECO:0000256" key="7">
    <source>
        <dbReference type="ARBA" id="ARBA00023203"/>
    </source>
</evidence>
<dbReference type="EMBL" id="GHBY01000704">
    <property type="protein sequence ID" value="MUP40881.1"/>
    <property type="molecule type" value="Transcribed_RNA"/>
</dbReference>
<feature type="compositionally biased region" description="Basic and acidic residues" evidence="10">
    <location>
        <begin position="424"/>
        <end position="439"/>
    </location>
</feature>
<keyword evidence="6" id="KW-0965">Cell junction</keyword>
<feature type="compositionally biased region" description="Polar residues" evidence="10">
    <location>
        <begin position="484"/>
        <end position="504"/>
    </location>
</feature>
<keyword evidence="4" id="KW-0963">Cytoplasm</keyword>
<dbReference type="SMART" id="SM00295">
    <property type="entry name" value="B41"/>
    <property type="match status" value="1"/>
</dbReference>
<keyword evidence="8" id="KW-0206">Cytoskeleton</keyword>
<keyword evidence="7" id="KW-0009">Actin-binding</keyword>
<feature type="region of interest" description="Disordered" evidence="10">
    <location>
        <begin position="374"/>
        <end position="439"/>
    </location>
</feature>
<dbReference type="PANTHER" id="PTHR23280">
    <property type="entry name" value="4.1 G PROTEIN"/>
    <property type="match status" value="1"/>
</dbReference>
<organism evidence="12">
    <name type="scientific">Hemiscolopendra marginata</name>
    <dbReference type="NCBI Taxonomy" id="943146"/>
    <lineage>
        <taxon>Eukaryota</taxon>
        <taxon>Metazoa</taxon>
        <taxon>Ecdysozoa</taxon>
        <taxon>Arthropoda</taxon>
        <taxon>Myriapoda</taxon>
        <taxon>Chilopoda</taxon>
        <taxon>Pleurostigmophora</taxon>
        <taxon>Scolopendromorpha</taxon>
        <taxon>Scolopendridae</taxon>
        <taxon>Hemiscolopendra</taxon>
    </lineage>
</organism>
<dbReference type="PANTHER" id="PTHR23280:SF21">
    <property type="entry name" value="PROTEIN 4.1 HOMOLOG"/>
    <property type="match status" value="1"/>
</dbReference>
<dbReference type="SMART" id="SM01196">
    <property type="entry name" value="FERM_C"/>
    <property type="match status" value="1"/>
</dbReference>
<evidence type="ECO:0000259" key="11">
    <source>
        <dbReference type="PROSITE" id="PS50057"/>
    </source>
</evidence>
<dbReference type="SMART" id="SM01195">
    <property type="entry name" value="FA"/>
    <property type="match status" value="1"/>
</dbReference>
<feature type="compositionally biased region" description="Basic residues" evidence="10">
    <location>
        <begin position="824"/>
        <end position="842"/>
    </location>
</feature>
<sequence length="1202" mass="135290">MMAEEKSDPQKPPADGSGGTTPVQENGPATESSNVKKSSTPQSGHQVLCRVRLLDGTDFECYVDKKAKGSDLLAKICDYINLLEKDYFGITYKDTTDQKFWLVIDKRISKQIQNGPWVFGFEVKFYPPDPAQLQEDITRYQLCLQIRNDILSGKLPCSFVTHALLGSYIVQSELGDYDPEEHGRTYLQDFRFAPNQTAELEEKVMELHKTHKGQTPAEAELHYLENAKKLAMYGVDLHQAKDSEGVNIMLGVCASGLLVYRDRLRINRFAWPKILKISYKRNNFYIKIRPGEFEQFESTIGFKLANHRAAKRLWKVCVEHHTFFRLMSPEPPQKTNTLFPRFGSKFRYSGRTQYQTRMASALIDRPAPLFERTLSHKRYSGRSTRSMDGALGYSSGRPLPDERPDEAKRNTIAGPPRPGDFSYMDEKEDKVRETPAEKKDKKLVGGVAVLPPVADAKKKKETPLSEGVENQKLDNKKITEKSGSRSSLDANLSKTPHSMVTSTPMRPVTYAGKDNKENEKPLYTKEYTYNTEDGLDKKPFAVKELGFSYTGKDSNKDALSDELDGRKSPRDTSKTQTGLAFNYAPGTVNDVEKNKKIAQNEQLEKSNVSGTETQLIVPIPVKLSEEDEEKMDESEKDGKNISDDQEKDLKKEKERQEKEDKKAKDREAKEAKKKEKESKKEALRLDKEKKEQLKKEEREEKLRKEKEEKERKEKEKKEKEALKLKEKEAKKRERELKKAGRGKKGDVSSLDGSQDKDTSKETDELNVSVPENERSFDEVSLEKAQLQKEAIEKEKVGDVAALAGKLGTAPKKEKQKKEKEGKEKKTKKKEGKKAKDKTKGKSKIPVLIGHGKKERKETASSSASDESSDDDLAQYTEEAVPKSESLSEAVKDISMDVRPSSRSSASEMSSFGTPISPKTLEQNPSPIKLIKKRVIKKIIRTNPDGTKEEVEELVEEVEDDLKETTGIVPIVISGHARTVESIPEQAPLKDKPSDQSFDPNAKGATMTQTTSGKVTSYTAQQDGDIASQLEEQKAFSATTTTSATRSEQRILTQQLTKTTKVVKSENVEALPPIVKTEIFKYDPSQVPVTKHSTTTVPVVVTETRKVAYEPEKTLSTFNQLPESEIVSSQTISSNTRTVETVTYKTEKDGLVETRVEKKITIHSDGDNIDHDKALADAIQEATMMNPDMTVEKIEIQQQSHGN</sequence>
<feature type="region of interest" description="Disordered" evidence="10">
    <location>
        <begin position="1"/>
        <end position="41"/>
    </location>
</feature>
<dbReference type="Pfam" id="PF00373">
    <property type="entry name" value="FERM_M"/>
    <property type="match status" value="1"/>
</dbReference>
<dbReference type="InterPro" id="IPR014847">
    <property type="entry name" value="FA"/>
</dbReference>
<dbReference type="PROSITE" id="PS00660">
    <property type="entry name" value="FERM_1"/>
    <property type="match status" value="1"/>
</dbReference>
<dbReference type="InterPro" id="IPR019748">
    <property type="entry name" value="FERM_central"/>
</dbReference>
<dbReference type="PRINTS" id="PR00935">
    <property type="entry name" value="BAND41"/>
</dbReference>
<feature type="compositionally biased region" description="Basic and acidic residues" evidence="10">
    <location>
        <begin position="636"/>
        <end position="746"/>
    </location>
</feature>
<proteinExistence type="predicted"/>
<feature type="compositionally biased region" description="Basic and acidic residues" evidence="10">
    <location>
        <begin position="455"/>
        <end position="483"/>
    </location>
</feature>
<evidence type="ECO:0000256" key="4">
    <source>
        <dbReference type="ARBA" id="ARBA00022490"/>
    </source>
</evidence>
<dbReference type="InterPro" id="IPR018980">
    <property type="entry name" value="FERM_PH-like_C"/>
</dbReference>
<dbReference type="FunFam" id="2.30.29.30:FF:000001">
    <property type="entry name" value="Erythrocyte membrane protein band 4.1"/>
    <property type="match status" value="1"/>
</dbReference>
<comment type="subcellular location">
    <subcellularLocation>
        <location evidence="2">Cell junction</location>
        <location evidence="2">Adherens junction</location>
    </subcellularLocation>
    <subcellularLocation>
        <location evidence="9">Cell projection</location>
        <location evidence="9">Rhabdomere</location>
    </subcellularLocation>
    <subcellularLocation>
        <location evidence="1">Cytoplasm</location>
        <location evidence="1">Cytoskeleton</location>
    </subcellularLocation>
</comment>
<feature type="compositionally biased region" description="Polar residues" evidence="10">
    <location>
        <begin position="1005"/>
        <end position="1015"/>
    </location>
</feature>
<evidence type="ECO:0000256" key="9">
    <source>
        <dbReference type="ARBA" id="ARBA00043944"/>
    </source>
</evidence>
<dbReference type="InterPro" id="IPR019747">
    <property type="entry name" value="FERM_CS"/>
</dbReference>
<dbReference type="InterPro" id="IPR011993">
    <property type="entry name" value="PH-like_dom_sf"/>
</dbReference>
<dbReference type="SUPFAM" id="SSF50729">
    <property type="entry name" value="PH domain-like"/>
    <property type="match status" value="1"/>
</dbReference>
<evidence type="ECO:0000256" key="5">
    <source>
        <dbReference type="ARBA" id="ARBA00022553"/>
    </source>
</evidence>
<feature type="compositionally biased region" description="Polar residues" evidence="10">
    <location>
        <begin position="20"/>
        <end position="41"/>
    </location>
</feature>
<dbReference type="PRINTS" id="PR00661">
    <property type="entry name" value="ERMFAMILY"/>
</dbReference>
<evidence type="ECO:0000256" key="1">
    <source>
        <dbReference type="ARBA" id="ARBA00004245"/>
    </source>
</evidence>
<dbReference type="InterPro" id="IPR000299">
    <property type="entry name" value="FERM_domain"/>
</dbReference>
<feature type="compositionally biased region" description="Basic and acidic residues" evidence="10">
    <location>
        <begin position="753"/>
        <end position="763"/>
    </location>
</feature>
<feature type="compositionally biased region" description="Basic and acidic residues" evidence="10">
    <location>
        <begin position="771"/>
        <end position="797"/>
    </location>
</feature>
<dbReference type="Pfam" id="PF05902">
    <property type="entry name" value="4_1_CTD"/>
    <property type="match status" value="1"/>
</dbReference>
<dbReference type="FunFam" id="3.10.20.90:FF:000002">
    <property type="entry name" value="Erythrocyte protein band 4.1-like 3"/>
    <property type="match status" value="1"/>
</dbReference>
<dbReference type="GO" id="GO:0005912">
    <property type="term" value="C:adherens junction"/>
    <property type="evidence" value="ECO:0007669"/>
    <property type="project" value="UniProtKB-SubCell"/>
</dbReference>
<dbReference type="InterPro" id="IPR018979">
    <property type="entry name" value="FERM_N"/>
</dbReference>
<dbReference type="Pfam" id="PF08736">
    <property type="entry name" value="FA"/>
    <property type="match status" value="1"/>
</dbReference>
<dbReference type="Gene3D" id="1.20.80.10">
    <property type="match status" value="1"/>
</dbReference>
<dbReference type="GO" id="GO:0005886">
    <property type="term" value="C:plasma membrane"/>
    <property type="evidence" value="ECO:0007669"/>
    <property type="project" value="TreeGrafter"/>
</dbReference>
<dbReference type="InterPro" id="IPR014352">
    <property type="entry name" value="FERM/acyl-CoA-bd_prot_sf"/>
</dbReference>
<feature type="compositionally biased region" description="Polar residues" evidence="10">
    <location>
        <begin position="602"/>
        <end position="614"/>
    </location>
</feature>
<protein>
    <recommendedName>
        <fullName evidence="3">Moesin/ezrin/radixin homolog 1</fullName>
    </recommendedName>
</protein>
<reference evidence="12" key="1">
    <citation type="submission" date="2018-11" db="EMBL/GenBank/DDBJ databases">
        <title>Venom-gland transcriptomics and venom proteomics of the Florida green centipede (Hemiscolopendra marginata) reveal sex-based variation in a centipede venom.</title>
        <authorList>
            <person name="Nystrom G.S."/>
            <person name="Ward M.J."/>
            <person name="Ellsworth S.A."/>
            <person name="Rokyta D.R."/>
        </authorList>
    </citation>
    <scope>NUCLEOTIDE SEQUENCE</scope>
    <source>
        <tissue evidence="12">Venom gland</tissue>
    </source>
</reference>
<dbReference type="GO" id="GO:0031032">
    <property type="term" value="P:actomyosin structure organization"/>
    <property type="evidence" value="ECO:0007669"/>
    <property type="project" value="TreeGrafter"/>
</dbReference>
<dbReference type="PROSITE" id="PS00661">
    <property type="entry name" value="FERM_2"/>
    <property type="match status" value="1"/>
</dbReference>
<feature type="compositionally biased region" description="Basic and acidic residues" evidence="10">
    <location>
        <begin position="810"/>
        <end position="823"/>
    </location>
</feature>
<feature type="compositionally biased region" description="Basic and acidic residues" evidence="10">
    <location>
        <begin position="399"/>
        <end position="409"/>
    </location>
</feature>
<evidence type="ECO:0000256" key="10">
    <source>
        <dbReference type="SAM" id="MobiDB-lite"/>
    </source>
</evidence>
<dbReference type="AlphaFoldDB" id="A0A646QF67"/>
<evidence type="ECO:0000256" key="8">
    <source>
        <dbReference type="ARBA" id="ARBA00023212"/>
    </source>
</evidence>
<dbReference type="CDD" id="cd14473">
    <property type="entry name" value="FERM_B-lobe"/>
    <property type="match status" value="1"/>
</dbReference>
<dbReference type="CDD" id="cd13184">
    <property type="entry name" value="FERM_C_4_1_family"/>
    <property type="match status" value="1"/>
</dbReference>
<dbReference type="InterPro" id="IPR029071">
    <property type="entry name" value="Ubiquitin-like_domsf"/>
</dbReference>
<dbReference type="Pfam" id="PF09379">
    <property type="entry name" value="FERM_N"/>
    <property type="match status" value="1"/>
</dbReference>
<dbReference type="SUPFAM" id="SSF54236">
    <property type="entry name" value="Ubiquitin-like"/>
    <property type="match status" value="1"/>
</dbReference>
<dbReference type="SUPFAM" id="SSF47031">
    <property type="entry name" value="Second domain of FERM"/>
    <property type="match status" value="1"/>
</dbReference>
<dbReference type="PROSITE" id="PS50057">
    <property type="entry name" value="FERM_3"/>
    <property type="match status" value="1"/>
</dbReference>
<dbReference type="InterPro" id="IPR035963">
    <property type="entry name" value="FERM_2"/>
</dbReference>
<dbReference type="InterPro" id="IPR019749">
    <property type="entry name" value="Band_41_domain"/>
</dbReference>
<dbReference type="GO" id="GO:0003779">
    <property type="term" value="F:actin binding"/>
    <property type="evidence" value="ECO:0007669"/>
    <property type="project" value="UniProtKB-KW"/>
</dbReference>
<evidence type="ECO:0000313" key="12">
    <source>
        <dbReference type="EMBL" id="MUP40881.1"/>
    </source>
</evidence>
<dbReference type="Gene3D" id="3.10.20.90">
    <property type="entry name" value="Phosphatidylinositol 3-kinase Catalytic Subunit, Chain A, domain 1"/>
    <property type="match status" value="1"/>
</dbReference>
<feature type="region of interest" description="Disordered" evidence="10">
    <location>
        <begin position="602"/>
        <end position="924"/>
    </location>
</feature>
<evidence type="ECO:0000256" key="6">
    <source>
        <dbReference type="ARBA" id="ARBA00022949"/>
    </source>
</evidence>
<feature type="compositionally biased region" description="Low complexity" evidence="10">
    <location>
        <begin position="900"/>
        <end position="910"/>
    </location>
</feature>
<accession>A0A646QF67</accession>
<evidence type="ECO:0000256" key="3">
    <source>
        <dbReference type="ARBA" id="ARBA00022025"/>
    </source>
</evidence>
<name>A0A646QF67_9MYRI</name>
<feature type="compositionally biased region" description="Basic and acidic residues" evidence="10">
    <location>
        <begin position="553"/>
        <end position="573"/>
    </location>
</feature>
<dbReference type="GO" id="GO:0005856">
    <property type="term" value="C:cytoskeleton"/>
    <property type="evidence" value="ECO:0007669"/>
    <property type="project" value="UniProtKB-SubCell"/>
</dbReference>
<dbReference type="Pfam" id="PF09380">
    <property type="entry name" value="FERM_C"/>
    <property type="match status" value="1"/>
</dbReference>
<keyword evidence="5" id="KW-0597">Phosphoprotein</keyword>
<dbReference type="InterPro" id="IPR000798">
    <property type="entry name" value="Ez/rad/moesin-like"/>
</dbReference>
<evidence type="ECO:0000256" key="2">
    <source>
        <dbReference type="ARBA" id="ARBA00004536"/>
    </source>
</evidence>
<feature type="compositionally biased region" description="Acidic residues" evidence="10">
    <location>
        <begin position="625"/>
        <end position="635"/>
    </location>
</feature>